<dbReference type="PANTHER" id="PTHR46245">
    <property type="entry name" value="B3 DOMAIN-CONTAINING PROTEIN OS07G0563300"/>
    <property type="match status" value="1"/>
</dbReference>
<feature type="region of interest" description="Disordered" evidence="6">
    <location>
        <begin position="151"/>
        <end position="200"/>
    </location>
</feature>
<evidence type="ECO:0000256" key="2">
    <source>
        <dbReference type="ARBA" id="ARBA00023015"/>
    </source>
</evidence>
<evidence type="ECO:0000256" key="3">
    <source>
        <dbReference type="ARBA" id="ARBA00023125"/>
    </source>
</evidence>
<dbReference type="Pfam" id="PF25813">
    <property type="entry name" value="zf_VAL1_N"/>
    <property type="match status" value="1"/>
</dbReference>
<keyword evidence="5" id="KW-0539">Nucleus</keyword>
<comment type="caution">
    <text evidence="8">The sequence shown here is derived from an EMBL/GenBank/DDBJ whole genome shotgun (WGS) entry which is preliminary data.</text>
</comment>
<keyword evidence="9" id="KW-1185">Reference proteome</keyword>
<sequence>MASFSSASSSMDKYCFYCNTLSDVLRAGWPVRSGNSAMLCDRCASAYEEGTFCYIFHSDTSGWRYCVSCNKDVHCGCIMSVNAYIELDVGGVKCTQCMANDASMVGSTIEVECKVMVGSMSRNAPSQTLEDLQDPSEVSQCVDLSHIVKGSTQGVPSQEDAPSPKEGEQSCEDLPDAADTHFESPEDNEEPQGDASGKIHPYRKYSFEPTEEELLQIKRDSNSVVIPLFEKVLTISDVVLRNGRFVLPKKCALLTMAQAYLPKLTKPEGFLIKIQDTCGNDWDFNYRFWPNNNSTMYVLEGMRNFVMFHQCKAGDKDEFYYILMKSCGFSSYILSDRSRRKVGDGVEKVAPDIRVQNDVPKQDCCPFKTIVNLLLSVDAVEAGLLACDGSLSLYLEKLYLLLIKTSK</sequence>
<name>A0ABQ8H203_9ROSI</name>
<feature type="domain" description="TF-B3" evidence="7">
    <location>
        <begin position="229"/>
        <end position="328"/>
    </location>
</feature>
<accession>A0ABQ8H203</accession>
<evidence type="ECO:0000259" key="7">
    <source>
        <dbReference type="SMART" id="SM01019"/>
    </source>
</evidence>
<dbReference type="EMBL" id="JAFEMO010000015">
    <property type="protein sequence ID" value="KAH7544216.1"/>
    <property type="molecule type" value="Genomic_DNA"/>
</dbReference>
<evidence type="ECO:0000256" key="1">
    <source>
        <dbReference type="ARBA" id="ARBA00004123"/>
    </source>
</evidence>
<proteinExistence type="predicted"/>
<dbReference type="SUPFAM" id="SSF101936">
    <property type="entry name" value="DNA-binding pseudobarrel domain"/>
    <property type="match status" value="1"/>
</dbReference>
<dbReference type="Pfam" id="PF02362">
    <property type="entry name" value="B3"/>
    <property type="match status" value="1"/>
</dbReference>
<organism evidence="8 9">
    <name type="scientific">Xanthoceras sorbifolium</name>
    <dbReference type="NCBI Taxonomy" id="99658"/>
    <lineage>
        <taxon>Eukaryota</taxon>
        <taxon>Viridiplantae</taxon>
        <taxon>Streptophyta</taxon>
        <taxon>Embryophyta</taxon>
        <taxon>Tracheophyta</taxon>
        <taxon>Spermatophyta</taxon>
        <taxon>Magnoliopsida</taxon>
        <taxon>eudicotyledons</taxon>
        <taxon>Gunneridae</taxon>
        <taxon>Pentapetalae</taxon>
        <taxon>rosids</taxon>
        <taxon>malvids</taxon>
        <taxon>Sapindales</taxon>
        <taxon>Sapindaceae</taxon>
        <taxon>Xanthoceroideae</taxon>
        <taxon>Xanthoceras</taxon>
    </lineage>
</organism>
<evidence type="ECO:0000256" key="6">
    <source>
        <dbReference type="SAM" id="MobiDB-lite"/>
    </source>
</evidence>
<comment type="subcellular location">
    <subcellularLocation>
        <location evidence="1">Nucleus</location>
    </subcellularLocation>
</comment>
<dbReference type="InterPro" id="IPR015300">
    <property type="entry name" value="DNA-bd_pseudobarrel_sf"/>
</dbReference>
<dbReference type="Gene3D" id="2.40.330.10">
    <property type="entry name" value="DNA-binding pseudobarrel domain"/>
    <property type="match status" value="1"/>
</dbReference>
<evidence type="ECO:0000256" key="5">
    <source>
        <dbReference type="ARBA" id="ARBA00023242"/>
    </source>
</evidence>
<protein>
    <recommendedName>
        <fullName evidence="7">TF-B3 domain-containing protein</fullName>
    </recommendedName>
</protein>
<dbReference type="InterPro" id="IPR003340">
    <property type="entry name" value="B3_DNA-bd"/>
</dbReference>
<dbReference type="SMART" id="SM01019">
    <property type="entry name" value="B3"/>
    <property type="match status" value="1"/>
</dbReference>
<evidence type="ECO:0000256" key="4">
    <source>
        <dbReference type="ARBA" id="ARBA00023163"/>
    </source>
</evidence>
<dbReference type="PANTHER" id="PTHR46245:SF19">
    <property type="entry name" value="TF-B3 DOMAIN-CONTAINING PROTEIN"/>
    <property type="match status" value="1"/>
</dbReference>
<dbReference type="CDD" id="cd10017">
    <property type="entry name" value="B3_DNA"/>
    <property type="match status" value="1"/>
</dbReference>
<dbReference type="Proteomes" id="UP000827721">
    <property type="component" value="Unassembled WGS sequence"/>
</dbReference>
<keyword evidence="2" id="KW-0805">Transcription regulation</keyword>
<reference evidence="8 9" key="1">
    <citation type="submission" date="2021-02" db="EMBL/GenBank/DDBJ databases">
        <title>Plant Genome Project.</title>
        <authorList>
            <person name="Zhang R.-G."/>
        </authorList>
    </citation>
    <scope>NUCLEOTIDE SEQUENCE [LARGE SCALE GENOMIC DNA]</scope>
    <source>
        <tissue evidence="8">Leaves</tissue>
    </source>
</reference>
<gene>
    <name evidence="8" type="ORF">JRO89_XS15G0130100</name>
</gene>
<dbReference type="InterPro" id="IPR057743">
    <property type="entry name" value="Zfn_VAL1-3_N"/>
</dbReference>
<keyword evidence="4" id="KW-0804">Transcription</keyword>
<evidence type="ECO:0000313" key="8">
    <source>
        <dbReference type="EMBL" id="KAH7544216.1"/>
    </source>
</evidence>
<evidence type="ECO:0000313" key="9">
    <source>
        <dbReference type="Proteomes" id="UP000827721"/>
    </source>
</evidence>
<keyword evidence="3" id="KW-0238">DNA-binding</keyword>